<evidence type="ECO:0000313" key="2">
    <source>
        <dbReference type="Proteomes" id="UP001157502"/>
    </source>
</evidence>
<dbReference type="EMBL" id="CM055729">
    <property type="protein sequence ID" value="KAJ8015562.1"/>
    <property type="molecule type" value="Genomic_DNA"/>
</dbReference>
<keyword evidence="2" id="KW-1185">Reference proteome</keyword>
<organism evidence="1 2">
    <name type="scientific">Dallia pectoralis</name>
    <name type="common">Alaska blackfish</name>
    <dbReference type="NCBI Taxonomy" id="75939"/>
    <lineage>
        <taxon>Eukaryota</taxon>
        <taxon>Metazoa</taxon>
        <taxon>Chordata</taxon>
        <taxon>Craniata</taxon>
        <taxon>Vertebrata</taxon>
        <taxon>Euteleostomi</taxon>
        <taxon>Actinopterygii</taxon>
        <taxon>Neopterygii</taxon>
        <taxon>Teleostei</taxon>
        <taxon>Protacanthopterygii</taxon>
        <taxon>Esociformes</taxon>
        <taxon>Umbridae</taxon>
        <taxon>Dallia</taxon>
    </lineage>
</organism>
<accession>A0ACC2HI98</accession>
<proteinExistence type="predicted"/>
<evidence type="ECO:0000313" key="1">
    <source>
        <dbReference type="EMBL" id="KAJ8015562.1"/>
    </source>
</evidence>
<name>A0ACC2HI98_DALPE</name>
<sequence length="146" mass="15801">MEISIRNRPVLHTSMFCTSNRSSDSQNASVFQRHTGSIPPCRLLSPAGGNITNQQPPAVEGRDGRWHGIQTGPEGNSDRAPRLAPTSPTSAVRGSRVEAAWVGWDLACDGPPLYIYEGRVLMRERLGDNPGRGEDRPNETGEGGSH</sequence>
<gene>
    <name evidence="1" type="ORF">DPEC_G00027410</name>
</gene>
<protein>
    <submittedName>
        <fullName evidence="1">Uncharacterized protein</fullName>
    </submittedName>
</protein>
<reference evidence="1" key="1">
    <citation type="submission" date="2021-05" db="EMBL/GenBank/DDBJ databases">
        <authorList>
            <person name="Pan Q."/>
            <person name="Jouanno E."/>
            <person name="Zahm M."/>
            <person name="Klopp C."/>
            <person name="Cabau C."/>
            <person name="Louis A."/>
            <person name="Berthelot C."/>
            <person name="Parey E."/>
            <person name="Roest Crollius H."/>
            <person name="Montfort J."/>
            <person name="Robinson-Rechavi M."/>
            <person name="Bouchez O."/>
            <person name="Lampietro C."/>
            <person name="Lopez Roques C."/>
            <person name="Donnadieu C."/>
            <person name="Postlethwait J."/>
            <person name="Bobe J."/>
            <person name="Dillon D."/>
            <person name="Chandos A."/>
            <person name="von Hippel F."/>
            <person name="Guiguen Y."/>
        </authorList>
    </citation>
    <scope>NUCLEOTIDE SEQUENCE</scope>
    <source>
        <strain evidence="1">YG-Jan2019</strain>
    </source>
</reference>
<comment type="caution">
    <text evidence="1">The sequence shown here is derived from an EMBL/GenBank/DDBJ whole genome shotgun (WGS) entry which is preliminary data.</text>
</comment>
<dbReference type="Proteomes" id="UP001157502">
    <property type="component" value="Chromosome 2"/>
</dbReference>